<proteinExistence type="predicted"/>
<accession>T0Y454</accession>
<dbReference type="InterPro" id="IPR002104">
    <property type="entry name" value="Integrase_catalytic"/>
</dbReference>
<dbReference type="PANTHER" id="PTHR30349">
    <property type="entry name" value="PHAGE INTEGRASE-RELATED"/>
    <property type="match status" value="1"/>
</dbReference>
<evidence type="ECO:0000259" key="3">
    <source>
        <dbReference type="PROSITE" id="PS51898"/>
    </source>
</evidence>
<dbReference type="Pfam" id="PF00589">
    <property type="entry name" value="Phage_integrase"/>
    <property type="match status" value="1"/>
</dbReference>
<gene>
    <name evidence="4" type="ORF">B1B_19012</name>
</gene>
<dbReference type="AlphaFoldDB" id="T0Y454"/>
<reference evidence="4" key="1">
    <citation type="submission" date="2013-08" db="EMBL/GenBank/DDBJ databases">
        <authorList>
            <person name="Mendez C."/>
            <person name="Richter M."/>
            <person name="Ferrer M."/>
            <person name="Sanchez J."/>
        </authorList>
    </citation>
    <scope>NUCLEOTIDE SEQUENCE</scope>
</reference>
<evidence type="ECO:0000256" key="1">
    <source>
        <dbReference type="ARBA" id="ARBA00023125"/>
    </source>
</evidence>
<dbReference type="InterPro" id="IPR011010">
    <property type="entry name" value="DNA_brk_join_enz"/>
</dbReference>
<dbReference type="InterPro" id="IPR013762">
    <property type="entry name" value="Integrase-like_cat_sf"/>
</dbReference>
<name>T0Y454_9ZZZZ</name>
<dbReference type="PROSITE" id="PS51898">
    <property type="entry name" value="TYR_RECOMBINASE"/>
    <property type="match status" value="1"/>
</dbReference>
<dbReference type="EMBL" id="AUZY01012764">
    <property type="protein sequence ID" value="EQD27833.1"/>
    <property type="molecule type" value="Genomic_DNA"/>
</dbReference>
<sequence length="101" mass="11411">MLIKHGKGDKDRIVIISDECATALTTYLKSRNRINVEGDSLFISRKMSRYDPTSIQRLVKKLSAEAGIMKTVTPHILRHTFATSIMRNGANLKFIQEILGH</sequence>
<keyword evidence="2" id="KW-0233">DNA recombination</keyword>
<dbReference type="GO" id="GO:0003677">
    <property type="term" value="F:DNA binding"/>
    <property type="evidence" value="ECO:0007669"/>
    <property type="project" value="UniProtKB-KW"/>
</dbReference>
<keyword evidence="1" id="KW-0238">DNA-binding</keyword>
<feature type="domain" description="Tyr recombinase" evidence="3">
    <location>
        <begin position="1"/>
        <end position="101"/>
    </location>
</feature>
<dbReference type="GO" id="GO:0015074">
    <property type="term" value="P:DNA integration"/>
    <property type="evidence" value="ECO:0007669"/>
    <property type="project" value="InterPro"/>
</dbReference>
<organism evidence="4">
    <name type="scientific">mine drainage metagenome</name>
    <dbReference type="NCBI Taxonomy" id="410659"/>
    <lineage>
        <taxon>unclassified sequences</taxon>
        <taxon>metagenomes</taxon>
        <taxon>ecological metagenomes</taxon>
    </lineage>
</organism>
<evidence type="ECO:0000256" key="2">
    <source>
        <dbReference type="ARBA" id="ARBA00023172"/>
    </source>
</evidence>
<feature type="non-terminal residue" evidence="4">
    <location>
        <position position="101"/>
    </location>
</feature>
<evidence type="ECO:0000313" key="4">
    <source>
        <dbReference type="EMBL" id="EQD27833.1"/>
    </source>
</evidence>
<comment type="caution">
    <text evidence="4">The sequence shown here is derived from an EMBL/GenBank/DDBJ whole genome shotgun (WGS) entry which is preliminary data.</text>
</comment>
<dbReference type="SUPFAM" id="SSF56349">
    <property type="entry name" value="DNA breaking-rejoining enzymes"/>
    <property type="match status" value="1"/>
</dbReference>
<protein>
    <submittedName>
        <fullName evidence="4">Site-specific integrase/recombinase XerD related protein</fullName>
    </submittedName>
</protein>
<dbReference type="InterPro" id="IPR050090">
    <property type="entry name" value="Tyrosine_recombinase_XerCD"/>
</dbReference>
<dbReference type="GO" id="GO:0006310">
    <property type="term" value="P:DNA recombination"/>
    <property type="evidence" value="ECO:0007669"/>
    <property type="project" value="UniProtKB-KW"/>
</dbReference>
<dbReference type="PANTHER" id="PTHR30349:SF41">
    <property type="entry name" value="INTEGRASE_RECOMBINASE PROTEIN MJ0367-RELATED"/>
    <property type="match status" value="1"/>
</dbReference>
<reference evidence="4" key="2">
    <citation type="journal article" date="2014" name="ISME J.">
        <title>Microbial stratification in low pH oxic and suboxic macroscopic growths along an acid mine drainage.</title>
        <authorList>
            <person name="Mendez-Garcia C."/>
            <person name="Mesa V."/>
            <person name="Sprenger R.R."/>
            <person name="Richter M."/>
            <person name="Diez M.S."/>
            <person name="Solano J."/>
            <person name="Bargiela R."/>
            <person name="Golyshina O.V."/>
            <person name="Manteca A."/>
            <person name="Ramos J.L."/>
            <person name="Gallego J.R."/>
            <person name="Llorente I."/>
            <person name="Martins Dos Santos V.A."/>
            <person name="Jensen O.N."/>
            <person name="Pelaez A.I."/>
            <person name="Sanchez J."/>
            <person name="Ferrer M."/>
        </authorList>
    </citation>
    <scope>NUCLEOTIDE SEQUENCE</scope>
</reference>
<dbReference type="Gene3D" id="1.10.443.10">
    <property type="entry name" value="Intergrase catalytic core"/>
    <property type="match status" value="1"/>
</dbReference>